<gene>
    <name evidence="1" type="ORF">SAMN05660703_0834</name>
</gene>
<dbReference type="InterPro" id="IPR011047">
    <property type="entry name" value="Quinoprotein_ADH-like_sf"/>
</dbReference>
<sequence length="345" mass="40265">MFKSAGIKKGIEEFKIITDKLFYKKNENHYHLYADKLIVDRENYGFFSFDDYFGLNHKDSTDIINLVSGSKTTIPTTFFGMGYYDNNFITSKNSIREGAGLYSSNYLICQLFPFKELYELPHRYYGSGDRFKNQYIQIQNERKYIKSLSLLTGKYEWETNLENFGEIRKILGVVENKLWVSLYRAGNEKNETRLLALDIESGKVIFELDHQYPISDWFIELLEEDNSLLSIYSGIGTQALDSPLVEIDAITGKVLRSQRIESLYNQNLKIGFWKVLENKIYFTANQDYLSGTHIGVLDYNTLELLWVTKVENQKGGFKDFQVNHNNIYVLDQGNQLHIFEKTEKI</sequence>
<dbReference type="Proteomes" id="UP000192360">
    <property type="component" value="Unassembled WGS sequence"/>
</dbReference>
<dbReference type="STRING" id="504486.SAMN05660703_0834"/>
<dbReference type="Gene3D" id="2.130.10.10">
    <property type="entry name" value="YVTN repeat-like/Quinoprotein amine dehydrogenase"/>
    <property type="match status" value="1"/>
</dbReference>
<dbReference type="SUPFAM" id="SSF50998">
    <property type="entry name" value="Quinoprotein alcohol dehydrogenase-like"/>
    <property type="match status" value="1"/>
</dbReference>
<proteinExistence type="predicted"/>
<reference evidence="1 2" key="1">
    <citation type="submission" date="2017-04" db="EMBL/GenBank/DDBJ databases">
        <authorList>
            <person name="Afonso C.L."/>
            <person name="Miller P.J."/>
            <person name="Scott M.A."/>
            <person name="Spackman E."/>
            <person name="Goraichik I."/>
            <person name="Dimitrov K.M."/>
            <person name="Suarez D.L."/>
            <person name="Swayne D.E."/>
        </authorList>
    </citation>
    <scope>NUCLEOTIDE SEQUENCE [LARGE SCALE GENOMIC DNA]</scope>
    <source>
        <strain evidence="1 2">DSM 21164</strain>
    </source>
</reference>
<dbReference type="EMBL" id="FWXO01000001">
    <property type="protein sequence ID" value="SMC39092.1"/>
    <property type="molecule type" value="Genomic_DNA"/>
</dbReference>
<evidence type="ECO:0000313" key="2">
    <source>
        <dbReference type="Proteomes" id="UP000192360"/>
    </source>
</evidence>
<protein>
    <recommendedName>
        <fullName evidence="3">PQQ-like domain-containing protein</fullName>
    </recommendedName>
</protein>
<dbReference type="AlphaFoldDB" id="A0A1W1YSK7"/>
<evidence type="ECO:0008006" key="3">
    <source>
        <dbReference type="Google" id="ProtNLM"/>
    </source>
</evidence>
<evidence type="ECO:0000313" key="1">
    <source>
        <dbReference type="EMBL" id="SMC39092.1"/>
    </source>
</evidence>
<dbReference type="InterPro" id="IPR015943">
    <property type="entry name" value="WD40/YVTN_repeat-like_dom_sf"/>
</dbReference>
<dbReference type="OrthoDB" id="1308893at2"/>
<accession>A0A1W1YSK7</accession>
<keyword evidence="2" id="KW-1185">Reference proteome</keyword>
<name>A0A1W1YSK7_9FLAO</name>
<organism evidence="1 2">
    <name type="scientific">Cellulophaga tyrosinoxydans</name>
    <dbReference type="NCBI Taxonomy" id="504486"/>
    <lineage>
        <taxon>Bacteria</taxon>
        <taxon>Pseudomonadati</taxon>
        <taxon>Bacteroidota</taxon>
        <taxon>Flavobacteriia</taxon>
        <taxon>Flavobacteriales</taxon>
        <taxon>Flavobacteriaceae</taxon>
        <taxon>Cellulophaga</taxon>
    </lineage>
</organism>
<dbReference type="RefSeq" id="WP_084060130.1">
    <property type="nucleotide sequence ID" value="NZ_FWXO01000001.1"/>
</dbReference>